<dbReference type="Gene3D" id="3.40.50.12780">
    <property type="entry name" value="N-terminal domain of ligase-like"/>
    <property type="match status" value="1"/>
</dbReference>
<dbReference type="Pfam" id="PF00501">
    <property type="entry name" value="AMP-binding"/>
    <property type="match status" value="1"/>
</dbReference>
<dbReference type="PANTHER" id="PTHR42921:SF1">
    <property type="entry name" value="ACETOACETYL-COA SYNTHETASE"/>
    <property type="match status" value="1"/>
</dbReference>
<evidence type="ECO:0000259" key="3">
    <source>
        <dbReference type="Pfam" id="PF16177"/>
    </source>
</evidence>
<evidence type="ECO:0000313" key="4">
    <source>
        <dbReference type="EMBL" id="GAI13988.1"/>
    </source>
</evidence>
<dbReference type="GO" id="GO:0030729">
    <property type="term" value="F:acetoacetate-CoA ligase activity"/>
    <property type="evidence" value="ECO:0007669"/>
    <property type="project" value="TreeGrafter"/>
</dbReference>
<proteinExistence type="inferred from homology"/>
<feature type="non-terminal residue" evidence="4">
    <location>
        <position position="330"/>
    </location>
</feature>
<gene>
    <name evidence="4" type="ORF">S06H3_15974</name>
</gene>
<dbReference type="InterPro" id="IPR032387">
    <property type="entry name" value="ACAS_N"/>
</dbReference>
<comment type="caution">
    <text evidence="4">The sequence shown here is derived from an EMBL/GenBank/DDBJ whole genome shotgun (WGS) entry which is preliminary data.</text>
</comment>
<dbReference type="SUPFAM" id="SSF56801">
    <property type="entry name" value="Acetyl-CoA synthetase-like"/>
    <property type="match status" value="1"/>
</dbReference>
<evidence type="ECO:0000259" key="2">
    <source>
        <dbReference type="Pfam" id="PF00501"/>
    </source>
</evidence>
<dbReference type="InterPro" id="IPR020845">
    <property type="entry name" value="AMP-binding_CS"/>
</dbReference>
<dbReference type="InterPro" id="IPR042099">
    <property type="entry name" value="ANL_N_sf"/>
</dbReference>
<accession>X1L4V9</accession>
<feature type="domain" description="Acetyl-coenzyme A synthetase N-terminal" evidence="3">
    <location>
        <begin position="36"/>
        <end position="92"/>
    </location>
</feature>
<organism evidence="4">
    <name type="scientific">marine sediment metagenome</name>
    <dbReference type="NCBI Taxonomy" id="412755"/>
    <lineage>
        <taxon>unclassified sequences</taxon>
        <taxon>metagenomes</taxon>
        <taxon>ecological metagenomes</taxon>
    </lineage>
</organism>
<protein>
    <recommendedName>
        <fullName evidence="5">AMP-dependent synthetase/ligase domain-containing protein</fullName>
    </recommendedName>
</protein>
<dbReference type="PANTHER" id="PTHR42921">
    <property type="entry name" value="ACETOACETYL-COA SYNTHETASE"/>
    <property type="match status" value="1"/>
</dbReference>
<dbReference type="AlphaFoldDB" id="X1L4V9"/>
<evidence type="ECO:0008006" key="5">
    <source>
        <dbReference type="Google" id="ProtNLM"/>
    </source>
</evidence>
<dbReference type="PROSITE" id="PS00455">
    <property type="entry name" value="AMP_BINDING"/>
    <property type="match status" value="1"/>
</dbReference>
<dbReference type="InterPro" id="IPR000873">
    <property type="entry name" value="AMP-dep_synth/lig_dom"/>
</dbReference>
<dbReference type="Pfam" id="PF16177">
    <property type="entry name" value="ACAS_N"/>
    <property type="match status" value="1"/>
</dbReference>
<feature type="domain" description="AMP-dependent synthetase/ligase" evidence="2">
    <location>
        <begin position="96"/>
        <end position="311"/>
    </location>
</feature>
<evidence type="ECO:0000256" key="1">
    <source>
        <dbReference type="ARBA" id="ARBA00006432"/>
    </source>
</evidence>
<sequence length="330" mass="37596">MKAPIWEHSEEFKTKANITRFMNFVNKQHGLSVGSYDELYDWSINNIPDFWASVWEFADIKASKPYDTVATNLDQMESCKWFQGAWLNYAENILRYRDDEIALIFKGEAQEAVRMTYAELYDQVARLAKSLRQSGLKVGDRVASFMPNMIETIVAGLATASIGAIFATTSPDFGVKGALDRIRQIEPKVFFTANGYSYNGRVFDSLEKAADIVKELPSIEKVIVVPYTEKRADISHVPNSIHYEDFLCKDSGLEIQFEQLPFDHPLYILYTAGTTGAPKCIVHGAGNTLIHLFKEHILQYNFSREDKFFWFYYQFLDALALDGWTLGCGS</sequence>
<reference evidence="4" key="1">
    <citation type="journal article" date="2014" name="Front. Microbiol.">
        <title>High frequency of phylogenetically diverse reductive dehalogenase-homologous genes in deep subseafloor sedimentary metagenomes.</title>
        <authorList>
            <person name="Kawai M."/>
            <person name="Futagami T."/>
            <person name="Toyoda A."/>
            <person name="Takaki Y."/>
            <person name="Nishi S."/>
            <person name="Hori S."/>
            <person name="Arai W."/>
            <person name="Tsubouchi T."/>
            <person name="Morono Y."/>
            <person name="Uchiyama I."/>
            <person name="Ito T."/>
            <person name="Fujiyama A."/>
            <person name="Inagaki F."/>
            <person name="Takami H."/>
        </authorList>
    </citation>
    <scope>NUCLEOTIDE SEQUENCE</scope>
    <source>
        <strain evidence="4">Expedition CK06-06</strain>
    </source>
</reference>
<comment type="similarity">
    <text evidence="1">Belongs to the ATP-dependent AMP-binding enzyme family.</text>
</comment>
<name>X1L4V9_9ZZZZ</name>
<dbReference type="EMBL" id="BARV01007881">
    <property type="protein sequence ID" value="GAI13988.1"/>
    <property type="molecule type" value="Genomic_DNA"/>
</dbReference>